<dbReference type="EMBL" id="BGZK01004429">
    <property type="protein sequence ID" value="GBP08915.1"/>
    <property type="molecule type" value="Genomic_DNA"/>
</dbReference>
<organism evidence="2 3">
    <name type="scientific">Eumeta variegata</name>
    <name type="common">Bagworm moth</name>
    <name type="synonym">Eumeta japonica</name>
    <dbReference type="NCBI Taxonomy" id="151549"/>
    <lineage>
        <taxon>Eukaryota</taxon>
        <taxon>Metazoa</taxon>
        <taxon>Ecdysozoa</taxon>
        <taxon>Arthropoda</taxon>
        <taxon>Hexapoda</taxon>
        <taxon>Insecta</taxon>
        <taxon>Pterygota</taxon>
        <taxon>Neoptera</taxon>
        <taxon>Endopterygota</taxon>
        <taxon>Lepidoptera</taxon>
        <taxon>Glossata</taxon>
        <taxon>Ditrysia</taxon>
        <taxon>Tineoidea</taxon>
        <taxon>Psychidae</taxon>
        <taxon>Oiketicinae</taxon>
        <taxon>Eumeta</taxon>
    </lineage>
</organism>
<name>A0A4C1T408_EUMVA</name>
<protein>
    <submittedName>
        <fullName evidence="2">Twitchin</fullName>
    </submittedName>
</protein>
<dbReference type="SMART" id="SM00060">
    <property type="entry name" value="FN3"/>
    <property type="match status" value="1"/>
</dbReference>
<reference evidence="2 3" key="1">
    <citation type="journal article" date="2019" name="Commun. Biol.">
        <title>The bagworm genome reveals a unique fibroin gene that provides high tensile strength.</title>
        <authorList>
            <person name="Kono N."/>
            <person name="Nakamura H."/>
            <person name="Ohtoshi R."/>
            <person name="Tomita M."/>
            <person name="Numata K."/>
            <person name="Arakawa K."/>
        </authorList>
    </citation>
    <scope>NUCLEOTIDE SEQUENCE [LARGE SCALE GENOMIC DNA]</scope>
</reference>
<dbReference type="InterPro" id="IPR013783">
    <property type="entry name" value="Ig-like_fold"/>
</dbReference>
<dbReference type="PROSITE" id="PS50853">
    <property type="entry name" value="FN3"/>
    <property type="match status" value="1"/>
</dbReference>
<keyword evidence="3" id="KW-1185">Reference proteome</keyword>
<dbReference type="InterPro" id="IPR003961">
    <property type="entry name" value="FN3_dom"/>
</dbReference>
<dbReference type="InterPro" id="IPR036116">
    <property type="entry name" value="FN3_sf"/>
</dbReference>
<evidence type="ECO:0000313" key="2">
    <source>
        <dbReference type="EMBL" id="GBP08915.1"/>
    </source>
</evidence>
<dbReference type="STRING" id="151549.A0A4C1T408"/>
<dbReference type="OrthoDB" id="8776562at2759"/>
<evidence type="ECO:0000313" key="3">
    <source>
        <dbReference type="Proteomes" id="UP000299102"/>
    </source>
</evidence>
<accession>A0A4C1T408</accession>
<dbReference type="SUPFAM" id="SSF49265">
    <property type="entry name" value="Fibronectin type III"/>
    <property type="match status" value="1"/>
</dbReference>
<sequence>MPKVKRLIRVFTLSVRKNDSGTDTRGVELEVLCKPSKPKDHWLCLTSPLESVHLKWNKPDDDDGGESIELMLLNAMDTETRQMGTCINYQIAEADVTGLTQGKEYLFRVKAVNAGVNLNL</sequence>
<evidence type="ECO:0000259" key="1">
    <source>
        <dbReference type="PROSITE" id="PS50853"/>
    </source>
</evidence>
<comment type="caution">
    <text evidence="2">The sequence shown here is derived from an EMBL/GenBank/DDBJ whole genome shotgun (WGS) entry which is preliminary data.</text>
</comment>
<dbReference type="Gene3D" id="2.60.40.10">
    <property type="entry name" value="Immunoglobulins"/>
    <property type="match status" value="1"/>
</dbReference>
<feature type="domain" description="Fibronectin type-III" evidence="1">
    <location>
        <begin position="34"/>
        <end position="120"/>
    </location>
</feature>
<dbReference type="Proteomes" id="UP000299102">
    <property type="component" value="Unassembled WGS sequence"/>
</dbReference>
<dbReference type="AlphaFoldDB" id="A0A4C1T408"/>
<gene>
    <name evidence="2" type="primary">unc-22</name>
    <name evidence="2" type="ORF">EVAR_70489_1</name>
</gene>
<dbReference type="CDD" id="cd00063">
    <property type="entry name" value="FN3"/>
    <property type="match status" value="1"/>
</dbReference>
<proteinExistence type="predicted"/>